<feature type="chain" id="PRO_5037945276" evidence="1">
    <location>
        <begin position="19"/>
        <end position="175"/>
    </location>
</feature>
<name>A0A926NIE4_9SPHI</name>
<sequence length="175" mass="19105">MKKLILIIVLFLPFIASAQKLQKPTIDKLTGDTTWTTSREKLFMHGNYLTGQGEVALCFLRAAKGSKDLIINLQVVNKSNFPSMLTGSKAYFKLADNSTIPLTCAANDYHISGSDLAVAGSAYGLYTLTANDIAKLTSSDLTFLRVETTSGNFDCDIKPKNAEMFKKQFALIAGH</sequence>
<reference evidence="2" key="1">
    <citation type="submission" date="2020-09" db="EMBL/GenBank/DDBJ databases">
        <title>Novel species of Mucilaginibacter isolated from a glacier on the Tibetan Plateau.</title>
        <authorList>
            <person name="Liu Q."/>
            <person name="Xin Y.-H."/>
        </authorList>
    </citation>
    <scope>NUCLEOTIDE SEQUENCE</scope>
    <source>
        <strain evidence="2">ZB1P21</strain>
    </source>
</reference>
<keyword evidence="1" id="KW-0732">Signal</keyword>
<organism evidence="2 3">
    <name type="scientific">Mucilaginibacter glaciei</name>
    <dbReference type="NCBI Taxonomy" id="2772109"/>
    <lineage>
        <taxon>Bacteria</taxon>
        <taxon>Pseudomonadati</taxon>
        <taxon>Bacteroidota</taxon>
        <taxon>Sphingobacteriia</taxon>
        <taxon>Sphingobacteriales</taxon>
        <taxon>Sphingobacteriaceae</taxon>
        <taxon>Mucilaginibacter</taxon>
    </lineage>
</organism>
<keyword evidence="3" id="KW-1185">Reference proteome</keyword>
<evidence type="ECO:0000256" key="1">
    <source>
        <dbReference type="SAM" id="SignalP"/>
    </source>
</evidence>
<protein>
    <submittedName>
        <fullName evidence="2">Uncharacterized protein</fullName>
    </submittedName>
</protein>
<evidence type="ECO:0000313" key="3">
    <source>
        <dbReference type="Proteomes" id="UP000619078"/>
    </source>
</evidence>
<dbReference type="Proteomes" id="UP000619078">
    <property type="component" value="Unassembled WGS sequence"/>
</dbReference>
<evidence type="ECO:0000313" key="2">
    <source>
        <dbReference type="EMBL" id="MBD1392654.1"/>
    </source>
</evidence>
<accession>A0A926NIE4</accession>
<dbReference type="EMBL" id="JACWMX010000002">
    <property type="protein sequence ID" value="MBD1392654.1"/>
    <property type="molecule type" value="Genomic_DNA"/>
</dbReference>
<comment type="caution">
    <text evidence="2">The sequence shown here is derived from an EMBL/GenBank/DDBJ whole genome shotgun (WGS) entry which is preliminary data.</text>
</comment>
<feature type="signal peptide" evidence="1">
    <location>
        <begin position="1"/>
        <end position="18"/>
    </location>
</feature>
<proteinExistence type="predicted"/>
<dbReference type="RefSeq" id="WP_191161777.1">
    <property type="nucleotide sequence ID" value="NZ_JACWMX010000002.1"/>
</dbReference>
<gene>
    <name evidence="2" type="ORF">IDJ76_06065</name>
</gene>
<dbReference type="AlphaFoldDB" id="A0A926NIE4"/>